<evidence type="ECO:0000313" key="3">
    <source>
        <dbReference type="Proteomes" id="UP000028549"/>
    </source>
</evidence>
<dbReference type="GO" id="GO:0005524">
    <property type="term" value="F:ATP binding"/>
    <property type="evidence" value="ECO:0007669"/>
    <property type="project" value="InterPro"/>
</dbReference>
<dbReference type="PRINTS" id="PR00988">
    <property type="entry name" value="URIDINKINASE"/>
</dbReference>
<dbReference type="Proteomes" id="UP000028549">
    <property type="component" value="Unassembled WGS sequence"/>
</dbReference>
<dbReference type="Gene3D" id="3.40.50.300">
    <property type="entry name" value="P-loop containing nucleotide triphosphate hydrolases"/>
    <property type="match status" value="1"/>
</dbReference>
<dbReference type="AlphaFoldDB" id="A0A084GW29"/>
<dbReference type="InterPro" id="IPR006083">
    <property type="entry name" value="PRK/URK"/>
</dbReference>
<gene>
    <name evidence="2" type="ORF">GS18_0210385</name>
</gene>
<proteinExistence type="predicted"/>
<reference evidence="2 3" key="1">
    <citation type="journal article" date="2005" name="Int. J. Syst. Evol. Microbiol.">
        <title>Bacillus cibi sp. nov., isolated from jeotgal, a traditional Korean fermented seafood.</title>
        <authorList>
            <person name="Yoon J.H."/>
            <person name="Lee C.H."/>
            <person name="Oh T.K."/>
        </authorList>
    </citation>
    <scope>NUCLEOTIDE SEQUENCE [LARGE SCALE GENOMIC DNA]</scope>
    <source>
        <strain evidence="2 3">DSM 16189</strain>
    </source>
</reference>
<dbReference type="GO" id="GO:0016301">
    <property type="term" value="F:kinase activity"/>
    <property type="evidence" value="ECO:0007669"/>
    <property type="project" value="UniProtKB-KW"/>
</dbReference>
<accession>A0A084GW29</accession>
<organism evidence="2 3">
    <name type="scientific">Metabacillus indicus</name>
    <name type="common">Bacillus indicus</name>
    <dbReference type="NCBI Taxonomy" id="246786"/>
    <lineage>
        <taxon>Bacteria</taxon>
        <taxon>Bacillati</taxon>
        <taxon>Bacillota</taxon>
        <taxon>Bacilli</taxon>
        <taxon>Bacillales</taxon>
        <taxon>Bacillaceae</taxon>
        <taxon>Metabacillus</taxon>
    </lineage>
</organism>
<sequence length="217" mass="25264">MNQLTENIIKWTGSKKKRIIIGISGHGAAGKTTFAAKLLDALNKEDANYLNTDPYIISSDVRRHAKIDYSYGNENHCFKMTACHPAAHHLPSLERDVQMIRQGLDFLTIDAPYSKSMLIDSKKRLSIVEGMAVAFMNPELYDLNIYFYTDDETELARRMNRDVLERGTDKEYLRFSHNQRRIQYKLFMHPYSERFDIIIKSSDRGEHIEKNCFAFEK</sequence>
<evidence type="ECO:0000313" key="2">
    <source>
        <dbReference type="EMBL" id="KEZ51541.1"/>
    </source>
</evidence>
<evidence type="ECO:0000259" key="1">
    <source>
        <dbReference type="Pfam" id="PF00485"/>
    </source>
</evidence>
<feature type="domain" description="Phosphoribulokinase/uridine kinase" evidence="1">
    <location>
        <begin position="20"/>
        <end position="201"/>
    </location>
</feature>
<comment type="caution">
    <text evidence="2">The sequence shown here is derived from an EMBL/GenBank/DDBJ whole genome shotgun (WGS) entry which is preliminary data.</text>
</comment>
<name>A0A084GW29_METID</name>
<dbReference type="RefSeq" id="WP_035206930.1">
    <property type="nucleotide sequence ID" value="NZ_JNVC02000005.1"/>
</dbReference>
<dbReference type="EMBL" id="JNVC02000005">
    <property type="protein sequence ID" value="KEZ51541.1"/>
    <property type="molecule type" value="Genomic_DNA"/>
</dbReference>
<dbReference type="STRING" id="246786.GS18_0210385"/>
<dbReference type="SUPFAM" id="SSF52540">
    <property type="entry name" value="P-loop containing nucleoside triphosphate hydrolases"/>
    <property type="match status" value="1"/>
</dbReference>
<keyword evidence="3" id="KW-1185">Reference proteome</keyword>
<protein>
    <submittedName>
        <fullName evidence="2">Phosphoribulokinase</fullName>
    </submittedName>
</protein>
<dbReference type="OrthoDB" id="2388275at2"/>
<dbReference type="Pfam" id="PF00485">
    <property type="entry name" value="PRK"/>
    <property type="match status" value="1"/>
</dbReference>
<dbReference type="InterPro" id="IPR027417">
    <property type="entry name" value="P-loop_NTPase"/>
</dbReference>